<comment type="function">
    <text evidence="1 5">Hydrolyzes acetyl esters in homogalacturonan regions of pectin. In type I primary cell wall, galacturonic acid residues of pectin can be acetylated at the O-2 and O-3 positions. Decreasing the degree of acetylation of pectin gels in vitro alters their physical properties.</text>
</comment>
<accession>A0A8B8JBI1</accession>
<dbReference type="PANTHER" id="PTHR21562">
    <property type="entry name" value="NOTUM-RELATED"/>
    <property type="match status" value="1"/>
</dbReference>
<dbReference type="AlphaFoldDB" id="A0A8B8JBI1"/>
<comment type="subcellular location">
    <subcellularLocation>
        <location evidence="2 5">Secreted</location>
        <location evidence="2 5">Cell wall</location>
    </subcellularLocation>
</comment>
<reference evidence="7" key="2">
    <citation type="submission" date="2025-08" db="UniProtKB">
        <authorList>
            <consortium name="RefSeq"/>
        </authorList>
    </citation>
    <scope>IDENTIFICATION</scope>
    <source>
        <tissue evidence="7">Young leaves</tissue>
    </source>
</reference>
<dbReference type="GO" id="GO:0052793">
    <property type="term" value="F:pectin acetylesterase activity"/>
    <property type="evidence" value="ECO:0007669"/>
    <property type="project" value="TreeGrafter"/>
</dbReference>
<dbReference type="GO" id="GO:0009505">
    <property type="term" value="C:plant-type cell wall"/>
    <property type="evidence" value="ECO:0007669"/>
    <property type="project" value="TreeGrafter"/>
</dbReference>
<evidence type="ECO:0000313" key="6">
    <source>
        <dbReference type="Proteomes" id="UP000228380"/>
    </source>
</evidence>
<dbReference type="EC" id="3.1.1.-" evidence="5"/>
<keyword evidence="5" id="KW-0732">Signal</keyword>
<comment type="similarity">
    <text evidence="3 5">Belongs to the pectinacetylesterase family.</text>
</comment>
<evidence type="ECO:0000256" key="3">
    <source>
        <dbReference type="ARBA" id="ARBA00005784"/>
    </source>
</evidence>
<gene>
    <name evidence="7" type="primary">LOC103720137</name>
</gene>
<sequence>MKAFRVVGLLVLVVVRCVQGYDYLDGVNGSAPQPLLVDLTLIRSATENGAVCLDGTPGAYHLHPGSGSGANSWLVELEGGGWCNDISSCVYRKTTSRGSSNYMEKQIPFTGILSNKPEENPDFYNWNRVRICYCDGASFAGEGYNEAFLTGCSAGGLASILHCDEFRALLPGNTNVKCLADAGLFLDVTDVAGVRSLRSFYEGVVTMQGVAKNLPGSCTAKMDATSCFFPQNLLSIIQTPTFLLNAAYDVCQIRSLTSENADPKGYWKACKYNYSECNEDQINFLQGLRNQMLDATKGFSNSKQNGLFINSCFAHCQSETQDTWYGDNSPTIQNKGIAKSVGDWYFDRAEVKAIDCPYPCDKTCHNPVSC</sequence>
<keyword evidence="5" id="KW-0964">Secreted</keyword>
<organism evidence="6 7">
    <name type="scientific">Phoenix dactylifera</name>
    <name type="common">Date palm</name>
    <dbReference type="NCBI Taxonomy" id="42345"/>
    <lineage>
        <taxon>Eukaryota</taxon>
        <taxon>Viridiplantae</taxon>
        <taxon>Streptophyta</taxon>
        <taxon>Embryophyta</taxon>
        <taxon>Tracheophyta</taxon>
        <taxon>Spermatophyta</taxon>
        <taxon>Magnoliopsida</taxon>
        <taxon>Liliopsida</taxon>
        <taxon>Arecaceae</taxon>
        <taxon>Coryphoideae</taxon>
        <taxon>Phoeniceae</taxon>
        <taxon>Phoenix</taxon>
    </lineage>
</organism>
<feature type="signal peptide" evidence="5">
    <location>
        <begin position="1"/>
        <end position="20"/>
    </location>
</feature>
<dbReference type="InterPro" id="IPR004963">
    <property type="entry name" value="PAE/NOTUM"/>
</dbReference>
<keyword evidence="6" id="KW-1185">Reference proteome</keyword>
<dbReference type="PANTHER" id="PTHR21562:SF95">
    <property type="entry name" value="PECTIN ACETYLESTERASE"/>
    <property type="match status" value="1"/>
</dbReference>
<keyword evidence="5" id="KW-0961">Cell wall biogenesis/degradation</keyword>
<keyword evidence="4 5" id="KW-0134">Cell wall</keyword>
<evidence type="ECO:0000313" key="7">
    <source>
        <dbReference type="RefSeq" id="XP_026665432.1"/>
    </source>
</evidence>
<keyword evidence="5" id="KW-0378">Hydrolase</keyword>
<name>A0A8B8JBI1_PHODC</name>
<protein>
    <recommendedName>
        <fullName evidence="5">Pectin acetylesterase</fullName>
        <ecNumber evidence="5">3.1.1.-</ecNumber>
    </recommendedName>
</protein>
<dbReference type="RefSeq" id="XP_026665432.1">
    <property type="nucleotide sequence ID" value="XM_026809631.2"/>
</dbReference>
<proteinExistence type="inferred from homology"/>
<reference evidence="6" key="1">
    <citation type="journal article" date="2019" name="Nat. Commun.">
        <title>Genome-wide association mapping of date palm fruit traits.</title>
        <authorList>
            <person name="Hazzouri K.M."/>
            <person name="Gros-Balthazard M."/>
            <person name="Flowers J.M."/>
            <person name="Copetti D."/>
            <person name="Lemansour A."/>
            <person name="Lebrun M."/>
            <person name="Masmoudi K."/>
            <person name="Ferrand S."/>
            <person name="Dhar M.I."/>
            <person name="Fresquez Z.A."/>
            <person name="Rosas U."/>
            <person name="Zhang J."/>
            <person name="Talag J."/>
            <person name="Lee S."/>
            <person name="Kudrna D."/>
            <person name="Powell R.F."/>
            <person name="Leitch I.J."/>
            <person name="Krueger R.R."/>
            <person name="Wing R.A."/>
            <person name="Amiri K.M.A."/>
            <person name="Purugganan M.D."/>
        </authorList>
    </citation>
    <scope>NUCLEOTIDE SEQUENCE [LARGE SCALE GENOMIC DNA]</scope>
    <source>
        <strain evidence="6">cv. Khalas</strain>
    </source>
</reference>
<evidence type="ECO:0000256" key="1">
    <source>
        <dbReference type="ARBA" id="ARBA00003534"/>
    </source>
</evidence>
<evidence type="ECO:0000256" key="2">
    <source>
        <dbReference type="ARBA" id="ARBA00004191"/>
    </source>
</evidence>
<dbReference type="GO" id="GO:0071555">
    <property type="term" value="P:cell wall organization"/>
    <property type="evidence" value="ECO:0007669"/>
    <property type="project" value="UniProtKB-KW"/>
</dbReference>
<dbReference type="Proteomes" id="UP000228380">
    <property type="component" value="Chromosome 1"/>
</dbReference>
<dbReference type="GeneID" id="103720137"/>
<evidence type="ECO:0000256" key="5">
    <source>
        <dbReference type="RuleBase" id="RU363114"/>
    </source>
</evidence>
<dbReference type="Pfam" id="PF03283">
    <property type="entry name" value="PAE"/>
    <property type="match status" value="2"/>
</dbReference>
<feature type="chain" id="PRO_5034965194" description="Pectin acetylesterase" evidence="5">
    <location>
        <begin position="21"/>
        <end position="370"/>
    </location>
</feature>
<evidence type="ECO:0000256" key="4">
    <source>
        <dbReference type="ARBA" id="ARBA00022512"/>
    </source>
</evidence>